<accession>A0A0M3N1Y1</accession>
<dbReference type="InterPro" id="IPR009317">
    <property type="entry name" value="ChaB"/>
</dbReference>
<evidence type="ECO:0000313" key="2">
    <source>
        <dbReference type="EMBL" id="AKN80574.1"/>
    </source>
</evidence>
<reference evidence="2 3" key="1">
    <citation type="journal article" date="2016" name="Sci. Rep.">
        <title>Genome sequence of Perigonia lusca single nucleopolyhedrovirus: insights into the evolution of a nucleotide metabolism enzyme in the family Baculoviridae.</title>
        <authorList>
            <person name="Ardisson-Araujo D.M."/>
            <person name="Lima R.N."/>
            <person name="Melo F.L."/>
            <person name="Clem R.J."/>
            <person name="Huang N."/>
            <person name="Bao S.N."/>
            <person name="Sosa-Gomez D.R."/>
            <person name="Ribeiro B.M."/>
        </authorList>
    </citation>
    <scope>NUCLEOTIDE SEQUENCE [LARGE SCALE GENOMIC DNA]</scope>
</reference>
<evidence type="ECO:0000313" key="3">
    <source>
        <dbReference type="Proteomes" id="UP000204667"/>
    </source>
</evidence>
<dbReference type="OrthoDB" id="22106at10239"/>
<feature type="region of interest" description="Disordered" evidence="1">
    <location>
        <begin position="71"/>
        <end position="95"/>
    </location>
</feature>
<gene>
    <name evidence="2" type="primary">chab-b</name>
</gene>
<dbReference type="RefSeq" id="YP_009165644.1">
    <property type="nucleotide sequence ID" value="NC_027923.1"/>
</dbReference>
<proteinExistence type="predicted"/>
<name>A0A0M3N1Y1_9ABAC</name>
<feature type="region of interest" description="Disordered" evidence="1">
    <location>
        <begin position="116"/>
        <end position="166"/>
    </location>
</feature>
<dbReference type="SUPFAM" id="SSF140376">
    <property type="entry name" value="ChaB-like"/>
    <property type="match status" value="1"/>
</dbReference>
<dbReference type="Proteomes" id="UP000204667">
    <property type="component" value="Segment"/>
</dbReference>
<evidence type="ECO:0000256" key="1">
    <source>
        <dbReference type="SAM" id="MobiDB-lite"/>
    </source>
</evidence>
<feature type="compositionally biased region" description="Acidic residues" evidence="1">
    <location>
        <begin position="142"/>
        <end position="155"/>
    </location>
</feature>
<organism evidence="2 3">
    <name type="scientific">Perigonia lusca single nucleopolyhedrovirus</name>
    <dbReference type="NCBI Taxonomy" id="1675865"/>
    <lineage>
        <taxon>Viruses</taxon>
        <taxon>Viruses incertae sedis</taxon>
        <taxon>Naldaviricetes</taxon>
        <taxon>Lefavirales</taxon>
        <taxon>Baculoviridae</taxon>
        <taxon>Alphabaculovirus</taxon>
        <taxon>Alphabaculovirus peluscae</taxon>
        <taxon>Perigonia lusca nucleopolyhedrovirus</taxon>
    </lineage>
</organism>
<dbReference type="KEGG" id="vg:26040004"/>
<keyword evidence="3" id="KW-1185">Reference proteome</keyword>
<dbReference type="InterPro" id="IPR037205">
    <property type="entry name" value="ChaB_sf"/>
</dbReference>
<protein>
    <submittedName>
        <fullName evidence="2">Cation transporter protein B</fullName>
    </submittedName>
</protein>
<dbReference type="EMBL" id="KM596836">
    <property type="protein sequence ID" value="AKN80574.1"/>
    <property type="molecule type" value="Genomic_DNA"/>
</dbReference>
<sequence length="166" mass="19783">MFHISESLFKEEKMPVRAKRLFASTFAKYHKLDGGDEDVALHMARKAVEREYVKLNNWWIPKQAAEEIVRHEIDDDNDDDYYGNQKTKKPRRVTNLTKQSLYNNFDTKKFAGRVTMNRSKINKLNEDNDEDDDDDPKHDYDSDSYDENDDDDDYENSSYGKRRLQR</sequence>
<dbReference type="GeneID" id="26040004"/>
<dbReference type="Pfam" id="PF06150">
    <property type="entry name" value="ChaB"/>
    <property type="match status" value="1"/>
</dbReference>